<evidence type="ECO:0000256" key="4">
    <source>
        <dbReference type="ARBA" id="ARBA00023136"/>
    </source>
</evidence>
<dbReference type="PANTHER" id="PTHR23514">
    <property type="entry name" value="BYPASS OF STOP CODON PROTEIN 6"/>
    <property type="match status" value="1"/>
</dbReference>
<feature type="transmembrane region" description="Helical" evidence="5">
    <location>
        <begin position="288"/>
        <end position="307"/>
    </location>
</feature>
<dbReference type="InterPro" id="IPR011701">
    <property type="entry name" value="MFS"/>
</dbReference>
<name>A0A344UX32_9ACTN</name>
<organism evidence="7 8">
    <name type="scientific">Acidipropionibacterium virtanenii</name>
    <dbReference type="NCBI Taxonomy" id="2057246"/>
    <lineage>
        <taxon>Bacteria</taxon>
        <taxon>Bacillati</taxon>
        <taxon>Actinomycetota</taxon>
        <taxon>Actinomycetes</taxon>
        <taxon>Propionibacteriales</taxon>
        <taxon>Propionibacteriaceae</taxon>
        <taxon>Acidipropionibacterium</taxon>
    </lineage>
</organism>
<evidence type="ECO:0000256" key="3">
    <source>
        <dbReference type="ARBA" id="ARBA00022989"/>
    </source>
</evidence>
<feature type="transmembrane region" description="Helical" evidence="5">
    <location>
        <begin position="173"/>
        <end position="194"/>
    </location>
</feature>
<keyword evidence="8" id="KW-1185">Reference proteome</keyword>
<feature type="domain" description="Major facilitator superfamily (MFS) profile" evidence="6">
    <location>
        <begin position="223"/>
        <end position="409"/>
    </location>
</feature>
<dbReference type="PANTHER" id="PTHR23514:SF13">
    <property type="entry name" value="INNER MEMBRANE PROTEIN YBJJ"/>
    <property type="match status" value="1"/>
</dbReference>
<protein>
    <submittedName>
        <fullName evidence="7">Inner membrane protein YbjJ</fullName>
    </submittedName>
</protein>
<evidence type="ECO:0000259" key="6">
    <source>
        <dbReference type="PROSITE" id="PS50850"/>
    </source>
</evidence>
<evidence type="ECO:0000313" key="8">
    <source>
        <dbReference type="Proteomes" id="UP000251995"/>
    </source>
</evidence>
<dbReference type="EMBL" id="CP025198">
    <property type="protein sequence ID" value="AXE39830.1"/>
    <property type="molecule type" value="Genomic_DNA"/>
</dbReference>
<feature type="transmembrane region" description="Helical" evidence="5">
    <location>
        <begin position="256"/>
        <end position="276"/>
    </location>
</feature>
<feature type="transmembrane region" description="Helical" evidence="5">
    <location>
        <begin position="215"/>
        <end position="236"/>
    </location>
</feature>
<accession>A0A344UX32</accession>
<evidence type="ECO:0000256" key="5">
    <source>
        <dbReference type="SAM" id="Phobius"/>
    </source>
</evidence>
<feature type="transmembrane region" description="Helical" evidence="5">
    <location>
        <begin position="344"/>
        <end position="368"/>
    </location>
</feature>
<feature type="transmembrane region" description="Helical" evidence="5">
    <location>
        <begin position="53"/>
        <end position="73"/>
    </location>
</feature>
<feature type="transmembrane region" description="Helical" evidence="5">
    <location>
        <begin position="148"/>
        <end position="167"/>
    </location>
</feature>
<dbReference type="CDD" id="cd17393">
    <property type="entry name" value="MFS_MosC_like"/>
    <property type="match status" value="1"/>
</dbReference>
<feature type="transmembrane region" description="Helical" evidence="5">
    <location>
        <begin position="313"/>
        <end position="332"/>
    </location>
</feature>
<keyword evidence="3 5" id="KW-1133">Transmembrane helix</keyword>
<gene>
    <name evidence="7" type="primary">ybjJ_1</name>
    <name evidence="7" type="ORF">JS278_02694</name>
</gene>
<evidence type="ECO:0000313" key="7">
    <source>
        <dbReference type="EMBL" id="AXE39830.1"/>
    </source>
</evidence>
<sequence>MTSAASPTRFTPPRQAVRARMGTLLLFATNGLTFASLIPRYPEIKADLGASQTIWGLAIGLGPVGGLALGLATARLMARLGSRNVAAWPQILSTAGLLVMANAPHVGWIFVAMIAMSAFDAVTDTAMNYQALRVQEMYRRSIINTFHGWWSVGAVLGGFIGSAMAQWKVDINLQASITLVALALVCALSWSLMLPGRDTGTGRPDAGGRGNHGRVPAPTWLLIIGLGLLGAVAGGIEIGGSTWAPLYMDAQFDPTPFIAGMGFTILMIAETAGRLVGDGIVNRFGQPLAVAQGSVVCLVGMSAAIAWPSTTSTLIGFAAAGWGVATIIPLAMDVADSLPGVRAGVGLTVATWVMRLGFMLFPIGIGALGDAVSLRWALLSLPAGALVMLALVPLVRAGGRRRTPDPETA</sequence>
<evidence type="ECO:0000256" key="2">
    <source>
        <dbReference type="ARBA" id="ARBA00022692"/>
    </source>
</evidence>
<dbReference type="InterPro" id="IPR051788">
    <property type="entry name" value="MFS_Transporter"/>
</dbReference>
<comment type="subcellular location">
    <subcellularLocation>
        <location evidence="1">Cell membrane</location>
        <topology evidence="1">Multi-pass membrane protein</topology>
    </subcellularLocation>
</comment>
<dbReference type="Proteomes" id="UP000251995">
    <property type="component" value="Chromosome"/>
</dbReference>
<dbReference type="PROSITE" id="PS50850">
    <property type="entry name" value="MFS"/>
    <property type="match status" value="1"/>
</dbReference>
<feature type="transmembrane region" description="Helical" evidence="5">
    <location>
        <begin position="374"/>
        <end position="395"/>
    </location>
</feature>
<dbReference type="Pfam" id="PF07690">
    <property type="entry name" value="MFS_1"/>
    <property type="match status" value="1"/>
</dbReference>
<dbReference type="GO" id="GO:0022857">
    <property type="term" value="F:transmembrane transporter activity"/>
    <property type="evidence" value="ECO:0007669"/>
    <property type="project" value="InterPro"/>
</dbReference>
<feature type="transmembrane region" description="Helical" evidence="5">
    <location>
        <begin position="85"/>
        <end position="101"/>
    </location>
</feature>
<keyword evidence="2 5" id="KW-0812">Transmembrane</keyword>
<dbReference type="GO" id="GO:0005886">
    <property type="term" value="C:plasma membrane"/>
    <property type="evidence" value="ECO:0007669"/>
    <property type="project" value="UniProtKB-SubCell"/>
</dbReference>
<proteinExistence type="predicted"/>
<dbReference type="SUPFAM" id="SSF103473">
    <property type="entry name" value="MFS general substrate transporter"/>
    <property type="match status" value="1"/>
</dbReference>
<reference evidence="7 8" key="1">
    <citation type="submission" date="2017-12" db="EMBL/GenBank/DDBJ databases">
        <title>The whole genome sequence of the Acidipropionibacterium virtanenii sp. nov. type strain JS278.</title>
        <authorList>
            <person name="Laine P."/>
            <person name="Deptula P."/>
            <person name="Varmanen P."/>
            <person name="Auvinen P."/>
        </authorList>
    </citation>
    <scope>NUCLEOTIDE SEQUENCE [LARGE SCALE GENOMIC DNA]</scope>
    <source>
        <strain evidence="7 8">JS278</strain>
    </source>
</reference>
<dbReference type="AlphaFoldDB" id="A0A344UX32"/>
<dbReference type="OrthoDB" id="151222at2"/>
<evidence type="ECO:0000256" key="1">
    <source>
        <dbReference type="ARBA" id="ARBA00004651"/>
    </source>
</evidence>
<dbReference type="InterPro" id="IPR020846">
    <property type="entry name" value="MFS_dom"/>
</dbReference>
<dbReference type="Gene3D" id="1.20.1250.20">
    <property type="entry name" value="MFS general substrate transporter like domains"/>
    <property type="match status" value="1"/>
</dbReference>
<dbReference type="KEGG" id="acij:JS278_02694"/>
<feature type="transmembrane region" description="Helical" evidence="5">
    <location>
        <begin position="21"/>
        <end position="41"/>
    </location>
</feature>
<dbReference type="InterPro" id="IPR036259">
    <property type="entry name" value="MFS_trans_sf"/>
</dbReference>
<dbReference type="RefSeq" id="WP_114045645.1">
    <property type="nucleotide sequence ID" value="NZ_CP025198.1"/>
</dbReference>
<feature type="transmembrane region" description="Helical" evidence="5">
    <location>
        <begin position="107"/>
        <end position="127"/>
    </location>
</feature>
<keyword evidence="4 5" id="KW-0472">Membrane</keyword>